<keyword evidence="3 5" id="KW-0067">ATP-binding</keyword>
<keyword evidence="4 5" id="KW-0092">Biotin</keyword>
<dbReference type="Gene3D" id="1.10.10.10">
    <property type="entry name" value="Winged helix-like DNA-binding domain superfamily/Winged helix DNA-binding domain"/>
    <property type="match status" value="1"/>
</dbReference>
<evidence type="ECO:0000256" key="5">
    <source>
        <dbReference type="HAMAP-Rule" id="MF_00978"/>
    </source>
</evidence>
<evidence type="ECO:0000256" key="3">
    <source>
        <dbReference type="ARBA" id="ARBA00022840"/>
    </source>
</evidence>
<dbReference type="Pfam" id="PF02237">
    <property type="entry name" value="BPL_C"/>
    <property type="match status" value="1"/>
</dbReference>
<dbReference type="EMBL" id="AZGC01000026">
    <property type="protein sequence ID" value="KRL94936.1"/>
    <property type="molecule type" value="Genomic_DNA"/>
</dbReference>
<dbReference type="GO" id="GO:0016740">
    <property type="term" value="F:transferase activity"/>
    <property type="evidence" value="ECO:0007669"/>
    <property type="project" value="UniProtKB-ARBA"/>
</dbReference>
<dbReference type="SUPFAM" id="SSF55681">
    <property type="entry name" value="Class II aaRS and biotin synthetases"/>
    <property type="match status" value="1"/>
</dbReference>
<dbReference type="SUPFAM" id="SSF46785">
    <property type="entry name" value="Winged helix' DNA-binding domain"/>
    <property type="match status" value="1"/>
</dbReference>
<dbReference type="PANTHER" id="PTHR12835:SF5">
    <property type="entry name" value="BIOTIN--PROTEIN LIGASE"/>
    <property type="match status" value="1"/>
</dbReference>
<keyword evidence="5" id="KW-0805">Transcription regulation</keyword>
<dbReference type="InterPro" id="IPR045864">
    <property type="entry name" value="aa-tRNA-synth_II/BPL/LPL"/>
</dbReference>
<dbReference type="NCBIfam" id="TIGR00121">
    <property type="entry name" value="birA_ligase"/>
    <property type="match status" value="1"/>
</dbReference>
<keyword evidence="5" id="KW-0678">Repressor</keyword>
<dbReference type="Proteomes" id="UP000051084">
    <property type="component" value="Unassembled WGS sequence"/>
</dbReference>
<dbReference type="InterPro" id="IPR004408">
    <property type="entry name" value="Biotin_CoA_COase_ligase"/>
</dbReference>
<keyword evidence="8" id="KW-1185">Reference proteome</keyword>
<name>A0A0R1UU67_9LACO</name>
<comment type="catalytic activity">
    <reaction evidence="5">
        <text>biotin + L-lysyl-[protein] + ATP = N(6)-biotinyl-L-lysyl-[protein] + AMP + diphosphate + H(+)</text>
        <dbReference type="Rhea" id="RHEA:11756"/>
        <dbReference type="Rhea" id="RHEA-COMP:9752"/>
        <dbReference type="Rhea" id="RHEA-COMP:10505"/>
        <dbReference type="ChEBI" id="CHEBI:15378"/>
        <dbReference type="ChEBI" id="CHEBI:29969"/>
        <dbReference type="ChEBI" id="CHEBI:30616"/>
        <dbReference type="ChEBI" id="CHEBI:33019"/>
        <dbReference type="ChEBI" id="CHEBI:57586"/>
        <dbReference type="ChEBI" id="CHEBI:83144"/>
        <dbReference type="ChEBI" id="CHEBI:456215"/>
        <dbReference type="EC" id="6.3.4.15"/>
    </reaction>
</comment>
<dbReference type="InterPro" id="IPR036390">
    <property type="entry name" value="WH_DNA-bd_sf"/>
</dbReference>
<feature type="binding site" evidence="5">
    <location>
        <position position="185"/>
    </location>
    <ligand>
        <name>biotin</name>
        <dbReference type="ChEBI" id="CHEBI:57586"/>
    </ligand>
</feature>
<comment type="function">
    <text evidence="5">Acts both as a biotin--[acetyl-CoA-carboxylase] ligase and a repressor.</text>
</comment>
<dbReference type="GO" id="GO:0006355">
    <property type="term" value="P:regulation of DNA-templated transcription"/>
    <property type="evidence" value="ECO:0007669"/>
    <property type="project" value="UniProtKB-UniRule"/>
</dbReference>
<dbReference type="InterPro" id="IPR013196">
    <property type="entry name" value="HTH_11"/>
</dbReference>
<evidence type="ECO:0000256" key="4">
    <source>
        <dbReference type="ARBA" id="ARBA00023267"/>
    </source>
</evidence>
<dbReference type="RefSeq" id="WP_054652060.1">
    <property type="nucleotide sequence ID" value="NZ_AZGC01000026.1"/>
</dbReference>
<keyword evidence="5" id="KW-0804">Transcription</keyword>
<dbReference type="PATRIC" id="fig|1423742.4.peg.1021"/>
<comment type="caution">
    <text evidence="5">Lacks conserved residue(s) required for the propagation of feature annotation.</text>
</comment>
<evidence type="ECO:0000259" key="6">
    <source>
        <dbReference type="PROSITE" id="PS51733"/>
    </source>
</evidence>
<dbReference type="Pfam" id="PF03099">
    <property type="entry name" value="BPL_LplA_LipB"/>
    <property type="match status" value="1"/>
</dbReference>
<dbReference type="InterPro" id="IPR030855">
    <property type="entry name" value="Bifunct_BirA"/>
</dbReference>
<sequence>MDLKAQILERLIKAGDWVRGPQLATELQVTRAGVARAIQQLKATGTTIASHPKLGYRFERTTQLNAALIQAGLATDWQLEVWETLGSTQDRARQLASAAVKDLIAVIANHQTAGYGRRGREFYSPAQTGVYLSIVSPLPVDWTPDAAGFLTGAVAVMVSEEIQRLVPSEKIEIKWVNDLYLHNRKVAGILTEGWQALDTPQPPKVIVGIGINLNPSEWPVEIADRATGITTQTVDRNQLVQRLLKRWPTVLTTYRDERWLTAYRHRQWLIGKQVTLQYGQQLVTGTVQGIGDQYALQVATQTGVKAYGAGEVVKVKLTN</sequence>
<dbReference type="CDD" id="cd16442">
    <property type="entry name" value="BPL"/>
    <property type="match status" value="1"/>
</dbReference>
<keyword evidence="1 5" id="KW-0436">Ligase</keyword>
<dbReference type="InterPro" id="IPR004143">
    <property type="entry name" value="BPL_LPL_catalytic"/>
</dbReference>
<comment type="similarity">
    <text evidence="5">Belongs to the biotin--protein ligase family.</text>
</comment>
<comment type="caution">
    <text evidence="7">The sequence shown here is derived from an EMBL/GenBank/DDBJ whole genome shotgun (WGS) entry which is preliminary data.</text>
</comment>
<dbReference type="GO" id="GO:0003677">
    <property type="term" value="F:DNA binding"/>
    <property type="evidence" value="ECO:0007669"/>
    <property type="project" value="UniProtKB-UniRule"/>
</dbReference>
<accession>A0A0R1UU67</accession>
<feature type="domain" description="BPL/LPL catalytic" evidence="6">
    <location>
        <begin position="68"/>
        <end position="255"/>
    </location>
</feature>
<organism evidence="7 8">
    <name type="scientific">Limosilactobacillus equigenerosi DSM 18793 = JCM 14505</name>
    <dbReference type="NCBI Taxonomy" id="1423742"/>
    <lineage>
        <taxon>Bacteria</taxon>
        <taxon>Bacillati</taxon>
        <taxon>Bacillota</taxon>
        <taxon>Bacilli</taxon>
        <taxon>Lactobacillales</taxon>
        <taxon>Lactobacillaceae</taxon>
        <taxon>Limosilactobacillus</taxon>
    </lineage>
</organism>
<keyword evidence="2 5" id="KW-0547">Nucleotide-binding</keyword>
<evidence type="ECO:0000256" key="1">
    <source>
        <dbReference type="ARBA" id="ARBA00022598"/>
    </source>
</evidence>
<dbReference type="Gene3D" id="3.30.930.10">
    <property type="entry name" value="Bira Bifunctional Protein, Domain 2"/>
    <property type="match status" value="1"/>
</dbReference>
<gene>
    <name evidence="5" type="primary">birA</name>
    <name evidence="7" type="ORF">FC21_GL000980</name>
</gene>
<dbReference type="InterPro" id="IPR008988">
    <property type="entry name" value="Transcriptional_repressor_C"/>
</dbReference>
<dbReference type="Gene3D" id="2.30.30.100">
    <property type="match status" value="1"/>
</dbReference>
<keyword evidence="5" id="KW-0238">DNA-binding</keyword>
<dbReference type="EC" id="6.3.4.15" evidence="5"/>
<dbReference type="GO" id="GO:0005737">
    <property type="term" value="C:cytoplasm"/>
    <property type="evidence" value="ECO:0007669"/>
    <property type="project" value="TreeGrafter"/>
</dbReference>
<dbReference type="GO" id="GO:0004077">
    <property type="term" value="F:biotin--[biotin carboxyl-carrier protein] ligase activity"/>
    <property type="evidence" value="ECO:0007669"/>
    <property type="project" value="UniProtKB-UniRule"/>
</dbReference>
<dbReference type="STRING" id="417373.GCA_001570685_00267"/>
<evidence type="ECO:0000313" key="7">
    <source>
        <dbReference type="EMBL" id="KRL94936.1"/>
    </source>
</evidence>
<reference evidence="7 8" key="1">
    <citation type="journal article" date="2015" name="Genome Announc.">
        <title>Expanding the biotechnology potential of lactobacilli through comparative genomics of 213 strains and associated genera.</title>
        <authorList>
            <person name="Sun Z."/>
            <person name="Harris H.M."/>
            <person name="McCann A."/>
            <person name="Guo C."/>
            <person name="Argimon S."/>
            <person name="Zhang W."/>
            <person name="Yang X."/>
            <person name="Jeffery I.B."/>
            <person name="Cooney J.C."/>
            <person name="Kagawa T.F."/>
            <person name="Liu W."/>
            <person name="Song Y."/>
            <person name="Salvetti E."/>
            <person name="Wrobel A."/>
            <person name="Rasinkangas P."/>
            <person name="Parkhill J."/>
            <person name="Rea M.C."/>
            <person name="O'Sullivan O."/>
            <person name="Ritari J."/>
            <person name="Douillard F.P."/>
            <person name="Paul Ross R."/>
            <person name="Yang R."/>
            <person name="Briner A.E."/>
            <person name="Felis G.E."/>
            <person name="de Vos W.M."/>
            <person name="Barrangou R."/>
            <person name="Klaenhammer T.R."/>
            <person name="Caufield P.W."/>
            <person name="Cui Y."/>
            <person name="Zhang H."/>
            <person name="O'Toole P.W."/>
        </authorList>
    </citation>
    <scope>NUCLEOTIDE SEQUENCE [LARGE SCALE GENOMIC DNA]</scope>
    <source>
        <strain evidence="7 8">DSM 18793</strain>
    </source>
</reference>
<dbReference type="GO" id="GO:0009249">
    <property type="term" value="P:protein lipoylation"/>
    <property type="evidence" value="ECO:0007669"/>
    <property type="project" value="UniProtKB-ARBA"/>
</dbReference>
<dbReference type="GO" id="GO:0005524">
    <property type="term" value="F:ATP binding"/>
    <property type="evidence" value="ECO:0007669"/>
    <property type="project" value="UniProtKB-UniRule"/>
</dbReference>
<dbReference type="SUPFAM" id="SSF50037">
    <property type="entry name" value="C-terminal domain of transcriptional repressors"/>
    <property type="match status" value="1"/>
</dbReference>
<protein>
    <recommendedName>
        <fullName evidence="5">Bifunctional ligase/repressor BirA</fullName>
    </recommendedName>
    <alternativeName>
        <fullName evidence="5">Biotin--[acetyl-CoA-carboxylase] ligase</fullName>
        <ecNumber evidence="5">6.3.4.15</ecNumber>
    </alternativeName>
    <alternativeName>
        <fullName evidence="5">Biotin--protein ligase</fullName>
    </alternativeName>
    <alternativeName>
        <fullName evidence="5">Biotin-[acetyl-CoA carboxylase] synthetase</fullName>
    </alternativeName>
</protein>
<dbReference type="OrthoDB" id="9807064at2"/>
<dbReference type="Pfam" id="PF08279">
    <property type="entry name" value="HTH_11"/>
    <property type="match status" value="1"/>
</dbReference>
<feature type="binding site" evidence="5">
    <location>
        <position position="111"/>
    </location>
    <ligand>
        <name>biotin</name>
        <dbReference type="ChEBI" id="CHEBI:57586"/>
    </ligand>
</feature>
<evidence type="ECO:0000256" key="2">
    <source>
        <dbReference type="ARBA" id="ARBA00022741"/>
    </source>
</evidence>
<dbReference type="InterPro" id="IPR036388">
    <property type="entry name" value="WH-like_DNA-bd_sf"/>
</dbReference>
<evidence type="ECO:0000313" key="8">
    <source>
        <dbReference type="Proteomes" id="UP000051084"/>
    </source>
</evidence>
<dbReference type="InterPro" id="IPR003142">
    <property type="entry name" value="BPL_C"/>
</dbReference>
<dbReference type="AlphaFoldDB" id="A0A0R1UU67"/>
<dbReference type="PROSITE" id="PS51733">
    <property type="entry name" value="BPL_LPL_CATALYTIC"/>
    <property type="match status" value="1"/>
</dbReference>
<feature type="DNA-binding region" description="H-T-H motif" evidence="5">
    <location>
        <begin position="20"/>
        <end position="39"/>
    </location>
</feature>
<dbReference type="PANTHER" id="PTHR12835">
    <property type="entry name" value="BIOTIN PROTEIN LIGASE"/>
    <property type="match status" value="1"/>
</dbReference>
<proteinExistence type="inferred from homology"/>
<dbReference type="HAMAP" id="MF_00978">
    <property type="entry name" value="Bifunct_BirA"/>
    <property type="match status" value="1"/>
</dbReference>